<comment type="catalytic activity">
    <reaction evidence="3">
        <text>5-methylaminomethyl-2-(Se-phospho)selenouridine(34) in tRNA + H2O = 5-methylaminomethyl-2-selenouridine(34) in tRNA + phosphate</text>
        <dbReference type="Rhea" id="RHEA:60176"/>
        <dbReference type="Rhea" id="RHEA-COMP:10196"/>
        <dbReference type="Rhea" id="RHEA-COMP:15523"/>
        <dbReference type="ChEBI" id="CHEBI:15377"/>
        <dbReference type="ChEBI" id="CHEBI:43474"/>
        <dbReference type="ChEBI" id="CHEBI:82743"/>
        <dbReference type="ChEBI" id="CHEBI:143702"/>
    </reaction>
</comment>
<comment type="caution">
    <text evidence="5">The sequence shown here is derived from an EMBL/GenBank/DDBJ whole genome shotgun (WGS) entry which is preliminary data.</text>
</comment>
<comment type="function">
    <text evidence="3">Involved in the post-transcriptional modification of the uridine at the wobble position (U34) of tRNA(Lys), tRNA(Glu) and tRNA(Gln). Catalyzes the conversion of 2-thiouridine (S2U-RNA) to 2-selenouridine (Se2U-RNA). Acts in a two-step process involving geranylation of 2-thiouridine (S2U) to S-geranyl-2-thiouridine (geS2U) and subsequent selenation of the latter derivative to 2-selenouridine (Se2U) in the tRNA chain.</text>
</comment>
<evidence type="ECO:0000313" key="6">
    <source>
        <dbReference type="Proteomes" id="UP000474778"/>
    </source>
</evidence>
<feature type="domain" description="Rhodanese" evidence="4">
    <location>
        <begin position="18"/>
        <end position="141"/>
    </location>
</feature>
<dbReference type="EC" id="2.9.1.3" evidence="3"/>
<dbReference type="GO" id="GO:0043828">
    <property type="term" value="F:tRNA 2-selenouridine synthase activity"/>
    <property type="evidence" value="ECO:0007669"/>
    <property type="project" value="UniProtKB-EC"/>
</dbReference>
<organism evidence="5 6">
    <name type="scientific">Shewanella insulae</name>
    <dbReference type="NCBI Taxonomy" id="2681496"/>
    <lineage>
        <taxon>Bacteria</taxon>
        <taxon>Pseudomonadati</taxon>
        <taxon>Pseudomonadota</taxon>
        <taxon>Gammaproteobacteria</taxon>
        <taxon>Alteromonadales</taxon>
        <taxon>Shewanellaceae</taxon>
        <taxon>Shewanella</taxon>
    </lineage>
</organism>
<accession>A0A6L7HXH0</accession>
<dbReference type="InterPro" id="IPR017582">
    <property type="entry name" value="SelU"/>
</dbReference>
<dbReference type="Pfam" id="PF26341">
    <property type="entry name" value="AAA_SelU"/>
    <property type="match status" value="1"/>
</dbReference>
<dbReference type="SUPFAM" id="SSF52821">
    <property type="entry name" value="Rhodanese/Cell cycle control phosphatase"/>
    <property type="match status" value="1"/>
</dbReference>
<dbReference type="Proteomes" id="UP000474778">
    <property type="component" value="Unassembled WGS sequence"/>
</dbReference>
<dbReference type="GO" id="GO:0002098">
    <property type="term" value="P:tRNA wobble uridine modification"/>
    <property type="evidence" value="ECO:0007669"/>
    <property type="project" value="UniProtKB-UniRule"/>
</dbReference>
<dbReference type="InterPro" id="IPR036873">
    <property type="entry name" value="Rhodanese-like_dom_sf"/>
</dbReference>
<dbReference type="InterPro" id="IPR001763">
    <property type="entry name" value="Rhodanese-like_dom"/>
</dbReference>
<reference evidence="5 6" key="1">
    <citation type="submission" date="2019-12" db="EMBL/GenBank/DDBJ databases">
        <title>Shewanella insulae sp. nov., isolated from a tidal flat.</title>
        <authorList>
            <person name="Yoon J.-H."/>
        </authorList>
    </citation>
    <scope>NUCLEOTIDE SEQUENCE [LARGE SCALE GENOMIC DNA]</scope>
    <source>
        <strain evidence="5 6">JBTF-M18</strain>
    </source>
</reference>
<proteinExistence type="inferred from homology"/>
<evidence type="ECO:0000256" key="2">
    <source>
        <dbReference type="ARBA" id="ARBA00023266"/>
    </source>
</evidence>
<keyword evidence="2 3" id="KW-0711">Selenium</keyword>
<comment type="subunit">
    <text evidence="3">Monomer.</text>
</comment>
<evidence type="ECO:0000259" key="4">
    <source>
        <dbReference type="PROSITE" id="PS50206"/>
    </source>
</evidence>
<comment type="similarity">
    <text evidence="3">Belongs to the SelU family.</text>
</comment>
<dbReference type="EMBL" id="WRPA01000007">
    <property type="protein sequence ID" value="MXR69012.1"/>
    <property type="molecule type" value="Genomic_DNA"/>
</dbReference>
<comment type="catalytic activity">
    <reaction evidence="3">
        <text>5-methylaminomethyl-2-thiouridine(34) in tRNA + selenophosphate + (2E)-geranyl diphosphate + H2O + H(+) = 5-methylaminomethyl-2-selenouridine(34) in tRNA + (2E)-thiogeraniol + phosphate + diphosphate</text>
        <dbReference type="Rhea" id="RHEA:42716"/>
        <dbReference type="Rhea" id="RHEA-COMP:10195"/>
        <dbReference type="Rhea" id="RHEA-COMP:10196"/>
        <dbReference type="ChEBI" id="CHEBI:15377"/>
        <dbReference type="ChEBI" id="CHEBI:15378"/>
        <dbReference type="ChEBI" id="CHEBI:16144"/>
        <dbReference type="ChEBI" id="CHEBI:33019"/>
        <dbReference type="ChEBI" id="CHEBI:43474"/>
        <dbReference type="ChEBI" id="CHEBI:58057"/>
        <dbReference type="ChEBI" id="CHEBI:74455"/>
        <dbReference type="ChEBI" id="CHEBI:82743"/>
        <dbReference type="ChEBI" id="CHEBI:143703"/>
        <dbReference type="EC" id="2.9.1.3"/>
    </reaction>
</comment>
<evidence type="ECO:0000256" key="1">
    <source>
        <dbReference type="ARBA" id="ARBA00022679"/>
    </source>
</evidence>
<dbReference type="GO" id="GO:0016765">
    <property type="term" value="F:transferase activity, transferring alkyl or aryl (other than methyl) groups"/>
    <property type="evidence" value="ECO:0007669"/>
    <property type="project" value="UniProtKB-UniRule"/>
</dbReference>
<comment type="catalytic activity">
    <reaction evidence="3">
        <text>5-methylaminomethyl-S-(2E)-geranyl-thiouridine(34) in tRNA + selenophosphate + H(+) = 5-methylaminomethyl-2-(Se-phospho)selenouridine(34) in tRNA + (2E)-thiogeraniol</text>
        <dbReference type="Rhea" id="RHEA:60172"/>
        <dbReference type="Rhea" id="RHEA-COMP:14654"/>
        <dbReference type="Rhea" id="RHEA-COMP:15523"/>
        <dbReference type="ChEBI" id="CHEBI:15378"/>
        <dbReference type="ChEBI" id="CHEBI:16144"/>
        <dbReference type="ChEBI" id="CHEBI:140632"/>
        <dbReference type="ChEBI" id="CHEBI:143702"/>
        <dbReference type="ChEBI" id="CHEBI:143703"/>
    </reaction>
</comment>
<dbReference type="NCBIfam" id="TIGR03167">
    <property type="entry name" value="tRNA_sel_U_synt"/>
    <property type="match status" value="1"/>
</dbReference>
<sequence length="371" mass="41908">MGHLNDKIIPASEYARILASDHPIMDVRAPIEFTKGAFPASSNCPLMRDDERQQVGTCYKERGQDAAIALGHSLVCGEVKQQRVNAWLAYLDAHPEAYLYCFRGGLRSQLTQQWLAEAGRAVPYIQGGYKAMRQFLIDTIDRAPEVKPMLILSGITGSGKTDFLLQRQEAVDLEGLAHHRGSSFGRYHEAQPTQINFENGLGVALLKHQQSAARDLLLEDESYLIGRSALPKAFYMGMQTASVVILEEPLEARLTRLLDEYVHKMHQGYVERLGEEAGFDAFSEYLANSISGIKKRLGGKQHDELQQLIRDALAVQLQSGNTQAHLEWIELLLSKYYDPMYQYQIAKKAERVIFQGDHKAMHQWLDEYAVR</sequence>
<dbReference type="PANTHER" id="PTHR30401:SF0">
    <property type="entry name" value="TRNA 2-SELENOURIDINE SYNTHASE"/>
    <property type="match status" value="1"/>
</dbReference>
<dbReference type="Gene3D" id="3.40.250.10">
    <property type="entry name" value="Rhodanese-like domain"/>
    <property type="match status" value="1"/>
</dbReference>
<comment type="catalytic activity">
    <reaction evidence="3">
        <text>5-methylaminomethyl-2-thiouridine(34) in tRNA + (2E)-geranyl diphosphate = 5-methylaminomethyl-S-(2E)-geranyl-thiouridine(34) in tRNA + diphosphate</text>
        <dbReference type="Rhea" id="RHEA:14085"/>
        <dbReference type="Rhea" id="RHEA-COMP:10195"/>
        <dbReference type="Rhea" id="RHEA-COMP:14654"/>
        <dbReference type="ChEBI" id="CHEBI:33019"/>
        <dbReference type="ChEBI" id="CHEBI:58057"/>
        <dbReference type="ChEBI" id="CHEBI:74455"/>
        <dbReference type="ChEBI" id="CHEBI:140632"/>
    </reaction>
</comment>
<evidence type="ECO:0000313" key="5">
    <source>
        <dbReference type="EMBL" id="MXR69012.1"/>
    </source>
</evidence>
<feature type="active site" description="S-selanylcysteine intermediate" evidence="3">
    <location>
        <position position="101"/>
    </location>
</feature>
<protein>
    <recommendedName>
        <fullName evidence="3">tRNA 2-selenouridine synthase</fullName>
        <ecNumber evidence="3">2.9.1.3</ecNumber>
    </recommendedName>
</protein>
<dbReference type="SMART" id="SM00450">
    <property type="entry name" value="RHOD"/>
    <property type="match status" value="1"/>
</dbReference>
<dbReference type="NCBIfam" id="NF008750">
    <property type="entry name" value="PRK11784.1-2"/>
    <property type="match status" value="1"/>
</dbReference>
<keyword evidence="6" id="KW-1185">Reference proteome</keyword>
<dbReference type="PROSITE" id="PS50206">
    <property type="entry name" value="RHODANESE_3"/>
    <property type="match status" value="1"/>
</dbReference>
<keyword evidence="1 3" id="KW-0808">Transferase</keyword>
<dbReference type="RefSeq" id="WP_160795790.1">
    <property type="nucleotide sequence ID" value="NZ_WRPA01000007.1"/>
</dbReference>
<name>A0A6L7HXH0_9GAMM</name>
<dbReference type="HAMAP" id="MF_01622">
    <property type="entry name" value="tRNA_sel_U_synth"/>
    <property type="match status" value="1"/>
</dbReference>
<dbReference type="NCBIfam" id="NF008751">
    <property type="entry name" value="PRK11784.1-3"/>
    <property type="match status" value="1"/>
</dbReference>
<dbReference type="PANTHER" id="PTHR30401">
    <property type="entry name" value="TRNA 2-SELENOURIDINE SYNTHASE"/>
    <property type="match status" value="1"/>
</dbReference>
<dbReference type="InterPro" id="IPR058840">
    <property type="entry name" value="AAA_SelU"/>
</dbReference>
<gene>
    <name evidence="5" type="primary">mnmH</name>
    <name evidence="3" type="synonym">selU</name>
    <name evidence="5" type="ORF">GNT65_10065</name>
</gene>
<dbReference type="AlphaFoldDB" id="A0A6L7HXH0"/>
<evidence type="ECO:0000256" key="3">
    <source>
        <dbReference type="HAMAP-Rule" id="MF_01622"/>
    </source>
</evidence>